<evidence type="ECO:0000256" key="11">
    <source>
        <dbReference type="PIRNR" id="PIRNR006118"/>
    </source>
</evidence>
<evidence type="ECO:0000256" key="6">
    <source>
        <dbReference type="ARBA" id="ARBA00020092"/>
    </source>
</evidence>
<keyword evidence="7 11" id="KW-0479">Metal-binding</keyword>
<keyword evidence="8 11" id="KW-0378">Hydrolase</keyword>
<dbReference type="PANTHER" id="PTHR21485:SF3">
    <property type="entry name" value="N-ACYLNEURAMINATE CYTIDYLYLTRANSFERASE"/>
    <property type="match status" value="1"/>
</dbReference>
<dbReference type="InterPro" id="IPR036412">
    <property type="entry name" value="HAD-like_sf"/>
</dbReference>
<keyword evidence="11" id="KW-0448">Lipopolysaccharide biosynthesis</keyword>
<dbReference type="RefSeq" id="WP_093308165.1">
    <property type="nucleotide sequence ID" value="NZ_FNYH01000001.1"/>
</dbReference>
<evidence type="ECO:0000256" key="12">
    <source>
        <dbReference type="PIRSR" id="PIRSR006118-2"/>
    </source>
</evidence>
<comment type="subunit">
    <text evidence="4 11">Homotetramer.</text>
</comment>
<feature type="binding site" evidence="12">
    <location>
        <position position="27"/>
    </location>
    <ligand>
        <name>Mg(2+)</name>
        <dbReference type="ChEBI" id="CHEBI:18420"/>
    </ligand>
</feature>
<gene>
    <name evidence="13" type="ORF">SAMN05421831_101286</name>
</gene>
<dbReference type="GO" id="GO:0019143">
    <property type="term" value="F:3-deoxy-manno-octulosonate-8-phosphatase activity"/>
    <property type="evidence" value="ECO:0007669"/>
    <property type="project" value="UniProtKB-UniRule"/>
</dbReference>
<comment type="similarity">
    <text evidence="3 11">Belongs to the KdsC family.</text>
</comment>
<dbReference type="Pfam" id="PF08282">
    <property type="entry name" value="Hydrolase_3"/>
    <property type="match status" value="1"/>
</dbReference>
<dbReference type="PIRSF" id="PIRSF006118">
    <property type="entry name" value="KDO8-P_Ptase"/>
    <property type="match status" value="1"/>
</dbReference>
<dbReference type="CDD" id="cd01630">
    <property type="entry name" value="HAD_KDO-like"/>
    <property type="match status" value="1"/>
</dbReference>
<accession>A0A1H6QDQ6</accession>
<name>A0A1H6QDQ6_9GAMM</name>
<evidence type="ECO:0000256" key="1">
    <source>
        <dbReference type="ARBA" id="ARBA00000898"/>
    </source>
</evidence>
<dbReference type="OrthoDB" id="9805604at2"/>
<evidence type="ECO:0000313" key="13">
    <source>
        <dbReference type="EMBL" id="SEI40006.1"/>
    </source>
</evidence>
<dbReference type="AlphaFoldDB" id="A0A1H6QDQ6"/>
<evidence type="ECO:0000256" key="4">
    <source>
        <dbReference type="ARBA" id="ARBA00011881"/>
    </source>
</evidence>
<organism evidence="13 14">
    <name type="scientific">Allopseudospirillum japonicum</name>
    <dbReference type="NCBI Taxonomy" id="64971"/>
    <lineage>
        <taxon>Bacteria</taxon>
        <taxon>Pseudomonadati</taxon>
        <taxon>Pseudomonadota</taxon>
        <taxon>Gammaproteobacteria</taxon>
        <taxon>Oceanospirillales</taxon>
        <taxon>Oceanospirillaceae</taxon>
        <taxon>Allopseudospirillum</taxon>
    </lineage>
</organism>
<dbReference type="NCBIfam" id="TIGR01670">
    <property type="entry name" value="KdsC-phosphatas"/>
    <property type="match status" value="1"/>
</dbReference>
<proteinExistence type="inferred from homology"/>
<keyword evidence="9 11" id="KW-0460">Magnesium</keyword>
<dbReference type="STRING" id="64971.SAMN05421831_101286"/>
<comment type="catalytic activity">
    <reaction evidence="1 11">
        <text>3-deoxy-alpha-D-manno-2-octulosonate-8-phosphate + H2O = 3-deoxy-alpha-D-manno-oct-2-ulosonate + phosphate</text>
        <dbReference type="Rhea" id="RHEA:11500"/>
        <dbReference type="ChEBI" id="CHEBI:15377"/>
        <dbReference type="ChEBI" id="CHEBI:43474"/>
        <dbReference type="ChEBI" id="CHEBI:85985"/>
        <dbReference type="ChEBI" id="CHEBI:85986"/>
        <dbReference type="EC" id="3.1.3.45"/>
    </reaction>
</comment>
<protein>
    <recommendedName>
        <fullName evidence="6 11">3-deoxy-D-manno-octulosonate 8-phosphate phosphatase KdsC</fullName>
        <ecNumber evidence="5 11">3.1.3.45</ecNumber>
    </recommendedName>
    <alternativeName>
        <fullName evidence="10 11">KDO 8-P phosphatase</fullName>
    </alternativeName>
</protein>
<evidence type="ECO:0000313" key="14">
    <source>
        <dbReference type="Proteomes" id="UP000242999"/>
    </source>
</evidence>
<dbReference type="EMBL" id="FNYH01000001">
    <property type="protein sequence ID" value="SEI40006.1"/>
    <property type="molecule type" value="Genomic_DNA"/>
</dbReference>
<dbReference type="FunFam" id="3.40.50.1000:FF:000029">
    <property type="entry name" value="3-deoxy-D-manno-octulosonate 8-phosphate phosphatase KdsC"/>
    <property type="match status" value="1"/>
</dbReference>
<dbReference type="InterPro" id="IPR010023">
    <property type="entry name" value="KdsC_fam"/>
</dbReference>
<dbReference type="PANTHER" id="PTHR21485">
    <property type="entry name" value="HAD SUPERFAMILY MEMBERS CMAS AND KDSC"/>
    <property type="match status" value="1"/>
</dbReference>
<reference evidence="14" key="1">
    <citation type="submission" date="2016-10" db="EMBL/GenBank/DDBJ databases">
        <authorList>
            <person name="Varghese N."/>
            <person name="Submissions S."/>
        </authorList>
    </citation>
    <scope>NUCLEOTIDE SEQUENCE [LARGE SCALE GENOMIC DNA]</scope>
    <source>
        <strain evidence="14">DSM 7165</strain>
    </source>
</reference>
<evidence type="ECO:0000256" key="10">
    <source>
        <dbReference type="ARBA" id="ARBA00031051"/>
    </source>
</evidence>
<dbReference type="InterPro" id="IPR023214">
    <property type="entry name" value="HAD_sf"/>
</dbReference>
<dbReference type="GO" id="GO:0008781">
    <property type="term" value="F:N-acylneuraminate cytidylyltransferase activity"/>
    <property type="evidence" value="ECO:0007669"/>
    <property type="project" value="TreeGrafter"/>
</dbReference>
<dbReference type="GO" id="GO:0009103">
    <property type="term" value="P:lipopolysaccharide biosynthetic process"/>
    <property type="evidence" value="ECO:0007669"/>
    <property type="project" value="UniProtKB-UniRule"/>
</dbReference>
<feature type="binding site" evidence="12">
    <location>
        <position position="29"/>
    </location>
    <ligand>
        <name>substrate</name>
    </ligand>
</feature>
<evidence type="ECO:0000256" key="9">
    <source>
        <dbReference type="ARBA" id="ARBA00022842"/>
    </source>
</evidence>
<evidence type="ECO:0000256" key="8">
    <source>
        <dbReference type="ARBA" id="ARBA00022801"/>
    </source>
</evidence>
<evidence type="ECO:0000256" key="7">
    <source>
        <dbReference type="ARBA" id="ARBA00022723"/>
    </source>
</evidence>
<evidence type="ECO:0000256" key="5">
    <source>
        <dbReference type="ARBA" id="ARBA00013066"/>
    </source>
</evidence>
<evidence type="ECO:0000256" key="2">
    <source>
        <dbReference type="ARBA" id="ARBA00001946"/>
    </source>
</evidence>
<keyword evidence="14" id="KW-1185">Reference proteome</keyword>
<dbReference type="SFLD" id="SFLDG01138">
    <property type="entry name" value="C1.6.2:_Deoxy-d-mannose-octulo"/>
    <property type="match status" value="1"/>
</dbReference>
<dbReference type="Gene3D" id="3.40.50.1000">
    <property type="entry name" value="HAD superfamily/HAD-like"/>
    <property type="match status" value="1"/>
</dbReference>
<comment type="cofactor">
    <cofactor evidence="2 11 12">
        <name>Mg(2+)</name>
        <dbReference type="ChEBI" id="CHEBI:18420"/>
    </cofactor>
</comment>
<dbReference type="Proteomes" id="UP000242999">
    <property type="component" value="Unassembled WGS sequence"/>
</dbReference>
<dbReference type="InterPro" id="IPR050793">
    <property type="entry name" value="CMP-NeuNAc_synthase"/>
</dbReference>
<comment type="function">
    <text evidence="11">Catalyzes the hydrolysis of 3-deoxy-D-manno-octulosonate 8-phosphate (KDO 8-P) to 3-deoxy-D-manno-octulosonate (KDO) and inorganic phosphate.</text>
</comment>
<dbReference type="SUPFAM" id="SSF56784">
    <property type="entry name" value="HAD-like"/>
    <property type="match status" value="1"/>
</dbReference>
<dbReference type="SFLD" id="SFLDG01136">
    <property type="entry name" value="C1.6:_Phosphoserine_Phosphatas"/>
    <property type="match status" value="1"/>
</dbReference>
<feature type="binding site" evidence="12">
    <location>
        <position position="124"/>
    </location>
    <ligand>
        <name>Mg(2+)</name>
        <dbReference type="ChEBI" id="CHEBI:18420"/>
    </ligand>
</feature>
<evidence type="ECO:0000256" key="3">
    <source>
        <dbReference type="ARBA" id="ARBA00005893"/>
    </source>
</evidence>
<dbReference type="GO" id="GO:0046872">
    <property type="term" value="F:metal ion binding"/>
    <property type="evidence" value="ECO:0007669"/>
    <property type="project" value="UniProtKB-UniRule"/>
</dbReference>
<sequence length="190" mass="20459">MTSASPYPSAESPLWARARAIRLLALDVDGVLTNAGLDFHLDAQGQVYETKSFNALDGQGLKLIQASGIQVAWISGRSSALVEHRAKALGIAHLYLGREDKLEVLKHLAQQLALDWSAIAYCGDDLPDISAIRKAGLGLSVPNAPSYVCQQADYITQATGGQGAVREICDWLLQAQGTWQAVLHHHTYGV</sequence>
<dbReference type="SFLD" id="SFLDS00003">
    <property type="entry name" value="Haloacid_Dehalogenase"/>
    <property type="match status" value="1"/>
</dbReference>
<dbReference type="EC" id="3.1.3.45" evidence="5 11"/>